<feature type="compositionally biased region" description="Polar residues" evidence="4">
    <location>
        <begin position="636"/>
        <end position="649"/>
    </location>
</feature>
<dbReference type="SUPFAM" id="SSF111369">
    <property type="entry name" value="HlyD-like secretion proteins"/>
    <property type="match status" value="1"/>
</dbReference>
<evidence type="ECO:0000256" key="4">
    <source>
        <dbReference type="SAM" id="MobiDB-lite"/>
    </source>
</evidence>
<dbReference type="Pfam" id="PF25954">
    <property type="entry name" value="Beta-barrel_RND_2"/>
    <property type="match status" value="1"/>
</dbReference>
<sequence>MAINTNSYTTSSSITPAVRAVGRLSWLLLPIWISLVSPSAFAHGGHGNEFGSQEGTKSTKVQVVDGATAQQIGVQTVAAKKQSLNVEIAATGQIELLPSKKVEVTAPIKGKLVQLLVQPGARVKAGQILATLSSPELNDLRTSSLEKRSTALALLQQAQTDRNLAQQSYQKIVQIAAAETDRANSQLAAAQSRLAREQQLVKSGSIVQAAKTSYQRQQQIATAEISSAQTELELAQERYQKDLELVKSGALARRQMLESQAKLAAARTALVRAQSQAGVAQAATDLRKAETDLPLRELRDAEKQVADARAELARAMNQKSVVEAQAQFQRANSAVTAAQTQLRLSDASYQGRLAQLGNRANAQGIVTVTAPIDGTIADREITIGQSVADAGARLMTITDDRQVLATANIYERDLGRLKIGQQVSVKVPGMADKVFSGQISRIGTAVDSQSRVVPVQATLDNSQGLLKAGTFAEIKLATGQITSPVVVIPAGAVVEADQEKLVYVKSGDSYQPTTVTLGQTVGDLVEVKTGLFAGDLVVNKRAPQLYAQSLKKKPASEDKATTEAKPDNAVSQNQIPTYLIWGLVPVAGILGGSAWWLKKRSERNANSSTDLIEPEDELNYLPVEEIHTIEEDSKQHNSPNSSQYPQIGATSRDVGGASRNENLYR</sequence>
<feature type="domain" description="Multidrug resistance protein MdtA-like barrel-sandwich hybrid" evidence="6">
    <location>
        <begin position="101"/>
        <end position="393"/>
    </location>
</feature>
<dbReference type="InterPro" id="IPR051909">
    <property type="entry name" value="MFP_Cation_Efflux"/>
</dbReference>
<dbReference type="InterPro" id="IPR058625">
    <property type="entry name" value="MdtA-like_BSH"/>
</dbReference>
<accession>K9UEX5</accession>
<dbReference type="GO" id="GO:0030313">
    <property type="term" value="C:cell envelope"/>
    <property type="evidence" value="ECO:0007669"/>
    <property type="project" value="TreeGrafter"/>
</dbReference>
<feature type="region of interest" description="Disordered" evidence="4">
    <location>
        <begin position="549"/>
        <end position="568"/>
    </location>
</feature>
<feature type="coiled-coil region" evidence="3">
    <location>
        <begin position="180"/>
        <end position="238"/>
    </location>
</feature>
<keyword evidence="10" id="KW-1185">Reference proteome</keyword>
<keyword evidence="5" id="KW-0472">Membrane</keyword>
<protein>
    <submittedName>
        <fullName evidence="9">RND family efflux transporter, MFP subunit</fullName>
    </submittedName>
</protein>
<dbReference type="PANTHER" id="PTHR30097">
    <property type="entry name" value="CATION EFFLUX SYSTEM PROTEIN CUSB"/>
    <property type="match status" value="1"/>
</dbReference>
<evidence type="ECO:0000259" key="7">
    <source>
        <dbReference type="Pfam" id="PF25954"/>
    </source>
</evidence>
<feature type="compositionally biased region" description="Basic and acidic residues" evidence="4">
    <location>
        <begin position="554"/>
        <end position="566"/>
    </location>
</feature>
<dbReference type="InterPro" id="IPR058792">
    <property type="entry name" value="Beta-barrel_RND_2"/>
</dbReference>
<evidence type="ECO:0000256" key="2">
    <source>
        <dbReference type="ARBA" id="ARBA00022448"/>
    </source>
</evidence>
<dbReference type="Gene3D" id="2.40.50.100">
    <property type="match status" value="1"/>
</dbReference>
<evidence type="ECO:0000256" key="3">
    <source>
        <dbReference type="SAM" id="Coils"/>
    </source>
</evidence>
<evidence type="ECO:0000313" key="10">
    <source>
        <dbReference type="Proteomes" id="UP000010366"/>
    </source>
</evidence>
<name>K9UEX5_CHAP6</name>
<organism evidence="9 10">
    <name type="scientific">Chamaesiphon minutus (strain ATCC 27169 / PCC 6605)</name>
    <dbReference type="NCBI Taxonomy" id="1173020"/>
    <lineage>
        <taxon>Bacteria</taxon>
        <taxon>Bacillati</taxon>
        <taxon>Cyanobacteriota</taxon>
        <taxon>Cyanophyceae</taxon>
        <taxon>Gomontiellales</taxon>
        <taxon>Chamaesiphonaceae</taxon>
        <taxon>Chamaesiphon</taxon>
    </lineage>
</organism>
<dbReference type="EMBL" id="CP003600">
    <property type="protein sequence ID" value="AFY92976.1"/>
    <property type="molecule type" value="Genomic_DNA"/>
</dbReference>
<evidence type="ECO:0000256" key="5">
    <source>
        <dbReference type="SAM" id="Phobius"/>
    </source>
</evidence>
<dbReference type="InterPro" id="IPR011053">
    <property type="entry name" value="Single_hybrid_motif"/>
</dbReference>
<gene>
    <name evidence="9" type="ORF">Cha6605_1864</name>
</gene>
<dbReference type="Proteomes" id="UP000010366">
    <property type="component" value="Chromosome"/>
</dbReference>
<dbReference type="Gene3D" id="2.40.420.20">
    <property type="match status" value="1"/>
</dbReference>
<dbReference type="eggNOG" id="COG0845">
    <property type="taxonomic scope" value="Bacteria"/>
</dbReference>
<dbReference type="GO" id="GO:0022857">
    <property type="term" value="F:transmembrane transporter activity"/>
    <property type="evidence" value="ECO:0007669"/>
    <property type="project" value="InterPro"/>
</dbReference>
<dbReference type="Gene3D" id="2.40.30.170">
    <property type="match status" value="1"/>
</dbReference>
<keyword evidence="2" id="KW-0813">Transport</keyword>
<evidence type="ECO:0000313" key="9">
    <source>
        <dbReference type="EMBL" id="AFY92976.1"/>
    </source>
</evidence>
<reference evidence="9 10" key="1">
    <citation type="submission" date="2012-05" db="EMBL/GenBank/DDBJ databases">
        <title>Finished chromosome of genome of Chamaesiphon sp. PCC 6605.</title>
        <authorList>
            <consortium name="US DOE Joint Genome Institute"/>
            <person name="Gugger M."/>
            <person name="Coursin T."/>
            <person name="Rippka R."/>
            <person name="Tandeau De Marsac N."/>
            <person name="Huntemann M."/>
            <person name="Wei C.-L."/>
            <person name="Han J."/>
            <person name="Detter J.C."/>
            <person name="Han C."/>
            <person name="Tapia R."/>
            <person name="Chen A."/>
            <person name="Kyrpides N."/>
            <person name="Mavromatis K."/>
            <person name="Markowitz V."/>
            <person name="Szeto E."/>
            <person name="Ivanova N."/>
            <person name="Pagani I."/>
            <person name="Pati A."/>
            <person name="Goodwin L."/>
            <person name="Nordberg H.P."/>
            <person name="Cantor M.N."/>
            <person name="Hua S.X."/>
            <person name="Woyke T."/>
            <person name="Kerfeld C.A."/>
        </authorList>
    </citation>
    <scope>NUCLEOTIDE SEQUENCE [LARGE SCALE GENOMIC DNA]</scope>
    <source>
        <strain evidence="10">ATCC 27169 / PCC 6605</strain>
    </source>
</reference>
<dbReference type="InterPro" id="IPR006143">
    <property type="entry name" value="RND_pump_MFP"/>
</dbReference>
<dbReference type="GO" id="GO:0016020">
    <property type="term" value="C:membrane"/>
    <property type="evidence" value="ECO:0007669"/>
    <property type="project" value="InterPro"/>
</dbReference>
<dbReference type="InterPro" id="IPR058649">
    <property type="entry name" value="CzcB_C"/>
</dbReference>
<evidence type="ECO:0000259" key="6">
    <source>
        <dbReference type="Pfam" id="PF25917"/>
    </source>
</evidence>
<feature type="domain" description="CzcB-like C-terminal circularly permuted SH3-like" evidence="8">
    <location>
        <begin position="486"/>
        <end position="540"/>
    </location>
</feature>
<feature type="transmembrane region" description="Helical" evidence="5">
    <location>
        <begin position="578"/>
        <end position="597"/>
    </location>
</feature>
<dbReference type="Pfam" id="PF25975">
    <property type="entry name" value="CzcB_C"/>
    <property type="match status" value="1"/>
</dbReference>
<dbReference type="GO" id="GO:0060003">
    <property type="term" value="P:copper ion export"/>
    <property type="evidence" value="ECO:0007669"/>
    <property type="project" value="TreeGrafter"/>
</dbReference>
<dbReference type="Pfam" id="PF25917">
    <property type="entry name" value="BSH_RND"/>
    <property type="match status" value="1"/>
</dbReference>
<dbReference type="NCBIfam" id="TIGR01730">
    <property type="entry name" value="RND_mfp"/>
    <property type="match status" value="1"/>
</dbReference>
<comment type="similarity">
    <text evidence="1">Belongs to the membrane fusion protein (MFP) (TC 8.A.1) family.</text>
</comment>
<feature type="region of interest" description="Disordered" evidence="4">
    <location>
        <begin position="630"/>
        <end position="665"/>
    </location>
</feature>
<dbReference type="PATRIC" id="fig|1173020.3.peg.2121"/>
<dbReference type="SUPFAM" id="SSF51230">
    <property type="entry name" value="Single hybrid motif"/>
    <property type="match status" value="1"/>
</dbReference>
<keyword evidence="3" id="KW-0175">Coiled coil</keyword>
<feature type="domain" description="CusB-like beta-barrel" evidence="7">
    <location>
        <begin position="406"/>
        <end position="478"/>
    </location>
</feature>
<proteinExistence type="inferred from homology"/>
<dbReference type="FunFam" id="2.40.30.170:FF:000010">
    <property type="entry name" value="Efflux RND transporter periplasmic adaptor subunit"/>
    <property type="match status" value="1"/>
</dbReference>
<keyword evidence="5" id="KW-1133">Transmembrane helix</keyword>
<dbReference type="GO" id="GO:0015679">
    <property type="term" value="P:plasma membrane copper ion transport"/>
    <property type="evidence" value="ECO:0007669"/>
    <property type="project" value="TreeGrafter"/>
</dbReference>
<dbReference type="OrthoDB" id="9806939at2"/>
<evidence type="ECO:0000259" key="8">
    <source>
        <dbReference type="Pfam" id="PF25975"/>
    </source>
</evidence>
<dbReference type="STRING" id="1173020.Cha6605_1864"/>
<keyword evidence="5" id="KW-0812">Transmembrane</keyword>
<feature type="coiled-coil region" evidence="3">
    <location>
        <begin position="298"/>
        <end position="325"/>
    </location>
</feature>
<dbReference type="RefSeq" id="WP_015159146.1">
    <property type="nucleotide sequence ID" value="NC_019697.1"/>
</dbReference>
<dbReference type="PANTHER" id="PTHR30097:SF4">
    <property type="entry name" value="SLR6042 PROTEIN"/>
    <property type="match status" value="1"/>
</dbReference>
<dbReference type="HOGENOM" id="CLU_018816_13_3_3"/>
<dbReference type="AlphaFoldDB" id="K9UEX5"/>
<dbReference type="KEGG" id="cmp:Cha6605_1864"/>
<evidence type="ECO:0000256" key="1">
    <source>
        <dbReference type="ARBA" id="ARBA00009477"/>
    </source>
</evidence>